<dbReference type="PANTHER" id="PTHR42723">
    <property type="entry name" value="CHLOROPHYLL SYNTHASE"/>
    <property type="match status" value="1"/>
</dbReference>
<dbReference type="InterPro" id="IPR050475">
    <property type="entry name" value="Prenyltransferase_related"/>
</dbReference>
<dbReference type="HOGENOM" id="CLU_075132_0_0_1"/>
<keyword evidence="2" id="KW-0812">Transmembrane</keyword>
<evidence type="ECO:0000256" key="4">
    <source>
        <dbReference type="ARBA" id="ARBA00023136"/>
    </source>
</evidence>
<evidence type="ECO:0008006" key="7">
    <source>
        <dbReference type="Google" id="ProtNLM"/>
    </source>
</evidence>
<evidence type="ECO:0000313" key="5">
    <source>
        <dbReference type="EMBL" id="KIO26667.1"/>
    </source>
</evidence>
<protein>
    <recommendedName>
        <fullName evidence="7">Prenyltransferase</fullName>
    </recommendedName>
</protein>
<dbReference type="OrthoDB" id="2753389at2759"/>
<keyword evidence="4" id="KW-0472">Membrane</keyword>
<dbReference type="Proteomes" id="UP000054248">
    <property type="component" value="Unassembled WGS sequence"/>
</dbReference>
<proteinExistence type="predicted"/>
<dbReference type="GO" id="GO:0016020">
    <property type="term" value="C:membrane"/>
    <property type="evidence" value="ECO:0007669"/>
    <property type="project" value="UniProtKB-SubCell"/>
</dbReference>
<sequence length="230" mass="24441">MPGGIDPTWTDRIIALLKASRPPGWTFGPILYGIGVIHSRNIPRTLGDLFKAVVQIGSLSLPLCIIVFGINDVYDYESDLLNPRKSESSLEGTILQPVYHNDVRRAAWASTALILGIFAVTGRKQTFLATLGLVFLGWQYSAPPLRLKEVPVVDSISNGLMVLLASFIGFTSRGGSIADAPRSGYLMALVCAGVHALGAAVDIDADLQAGQRTIATFLGARASACIAAAF</sequence>
<dbReference type="PANTHER" id="PTHR42723:SF1">
    <property type="entry name" value="CHLOROPHYLL SYNTHASE, CHLOROPLASTIC"/>
    <property type="match status" value="1"/>
</dbReference>
<organism evidence="5 6">
    <name type="scientific">Tulasnella calospora MUT 4182</name>
    <dbReference type="NCBI Taxonomy" id="1051891"/>
    <lineage>
        <taxon>Eukaryota</taxon>
        <taxon>Fungi</taxon>
        <taxon>Dikarya</taxon>
        <taxon>Basidiomycota</taxon>
        <taxon>Agaricomycotina</taxon>
        <taxon>Agaricomycetes</taxon>
        <taxon>Cantharellales</taxon>
        <taxon>Tulasnellaceae</taxon>
        <taxon>Tulasnella</taxon>
    </lineage>
</organism>
<dbReference type="InterPro" id="IPR044878">
    <property type="entry name" value="UbiA_sf"/>
</dbReference>
<evidence type="ECO:0000256" key="3">
    <source>
        <dbReference type="ARBA" id="ARBA00022989"/>
    </source>
</evidence>
<dbReference type="GO" id="GO:0016765">
    <property type="term" value="F:transferase activity, transferring alkyl or aryl (other than methyl) groups"/>
    <property type="evidence" value="ECO:0007669"/>
    <property type="project" value="InterPro"/>
</dbReference>
<accession>A0A0C3LZ23</accession>
<evidence type="ECO:0000256" key="2">
    <source>
        <dbReference type="ARBA" id="ARBA00022692"/>
    </source>
</evidence>
<evidence type="ECO:0000256" key="1">
    <source>
        <dbReference type="ARBA" id="ARBA00004141"/>
    </source>
</evidence>
<name>A0A0C3LZ23_9AGAM</name>
<dbReference type="Pfam" id="PF01040">
    <property type="entry name" value="UbiA"/>
    <property type="match status" value="1"/>
</dbReference>
<gene>
    <name evidence="5" type="ORF">M407DRAFT_234682</name>
</gene>
<reference evidence="5 6" key="1">
    <citation type="submission" date="2014-04" db="EMBL/GenBank/DDBJ databases">
        <authorList>
            <consortium name="DOE Joint Genome Institute"/>
            <person name="Kuo A."/>
            <person name="Girlanda M."/>
            <person name="Perotto S."/>
            <person name="Kohler A."/>
            <person name="Nagy L.G."/>
            <person name="Floudas D."/>
            <person name="Copeland A."/>
            <person name="Barry K.W."/>
            <person name="Cichocki N."/>
            <person name="Veneault-Fourrey C."/>
            <person name="LaButti K."/>
            <person name="Lindquist E.A."/>
            <person name="Lipzen A."/>
            <person name="Lundell T."/>
            <person name="Morin E."/>
            <person name="Murat C."/>
            <person name="Sun H."/>
            <person name="Tunlid A."/>
            <person name="Henrissat B."/>
            <person name="Grigoriev I.V."/>
            <person name="Hibbett D.S."/>
            <person name="Martin F."/>
            <person name="Nordberg H.P."/>
            <person name="Cantor M.N."/>
            <person name="Hua S.X."/>
        </authorList>
    </citation>
    <scope>NUCLEOTIDE SEQUENCE [LARGE SCALE GENOMIC DNA]</scope>
    <source>
        <strain evidence="5 6">MUT 4182</strain>
    </source>
</reference>
<keyword evidence="6" id="KW-1185">Reference proteome</keyword>
<keyword evidence="3" id="KW-1133">Transmembrane helix</keyword>
<dbReference type="EMBL" id="KN823021">
    <property type="protein sequence ID" value="KIO26667.1"/>
    <property type="molecule type" value="Genomic_DNA"/>
</dbReference>
<comment type="subcellular location">
    <subcellularLocation>
        <location evidence="1">Membrane</location>
        <topology evidence="1">Multi-pass membrane protein</topology>
    </subcellularLocation>
</comment>
<reference evidence="6" key="2">
    <citation type="submission" date="2015-01" db="EMBL/GenBank/DDBJ databases">
        <title>Evolutionary Origins and Diversification of the Mycorrhizal Mutualists.</title>
        <authorList>
            <consortium name="DOE Joint Genome Institute"/>
            <consortium name="Mycorrhizal Genomics Consortium"/>
            <person name="Kohler A."/>
            <person name="Kuo A."/>
            <person name="Nagy L.G."/>
            <person name="Floudas D."/>
            <person name="Copeland A."/>
            <person name="Barry K.W."/>
            <person name="Cichocki N."/>
            <person name="Veneault-Fourrey C."/>
            <person name="LaButti K."/>
            <person name="Lindquist E.A."/>
            <person name="Lipzen A."/>
            <person name="Lundell T."/>
            <person name="Morin E."/>
            <person name="Murat C."/>
            <person name="Riley R."/>
            <person name="Ohm R."/>
            <person name="Sun H."/>
            <person name="Tunlid A."/>
            <person name="Henrissat B."/>
            <person name="Grigoriev I.V."/>
            <person name="Hibbett D.S."/>
            <person name="Martin F."/>
        </authorList>
    </citation>
    <scope>NUCLEOTIDE SEQUENCE [LARGE SCALE GENOMIC DNA]</scope>
    <source>
        <strain evidence="6">MUT 4182</strain>
    </source>
</reference>
<dbReference type="AlphaFoldDB" id="A0A0C3LZ23"/>
<dbReference type="InterPro" id="IPR000537">
    <property type="entry name" value="UbiA_prenyltransferase"/>
</dbReference>
<evidence type="ECO:0000313" key="6">
    <source>
        <dbReference type="Proteomes" id="UP000054248"/>
    </source>
</evidence>
<dbReference type="Gene3D" id="1.10.357.140">
    <property type="entry name" value="UbiA prenyltransferase"/>
    <property type="match status" value="1"/>
</dbReference>